<evidence type="ECO:0000313" key="1">
    <source>
        <dbReference type="EMBL" id="DAF62060.1"/>
    </source>
</evidence>
<dbReference type="EMBL" id="BK032819">
    <property type="protein sequence ID" value="DAF62060.1"/>
    <property type="molecule type" value="Genomic_DNA"/>
</dbReference>
<sequence>MNIIQQPIRKVYCPTCGCIFIWDRPHPNSVKWCVPVVQYPACGQFIKIKDNTERILKILQDESIK</sequence>
<reference evidence="1" key="1">
    <citation type="journal article" date="2021" name="Proc. Natl. Acad. Sci. U.S.A.">
        <title>A Catalog of Tens of Thousands of Viruses from Human Metagenomes Reveals Hidden Associations with Chronic Diseases.</title>
        <authorList>
            <person name="Tisza M.J."/>
            <person name="Buck C.B."/>
        </authorList>
    </citation>
    <scope>NUCLEOTIDE SEQUENCE</scope>
    <source>
        <strain evidence="1">CtL4h4</strain>
    </source>
</reference>
<protein>
    <submittedName>
        <fullName evidence="1">DNA-directed RNA polymerase</fullName>
    </submittedName>
</protein>
<keyword evidence="1" id="KW-0240">DNA-directed RNA polymerase</keyword>
<proteinExistence type="predicted"/>
<organism evidence="1">
    <name type="scientific">Phage sp. ctL4h4</name>
    <dbReference type="NCBI Taxonomy" id="2828005"/>
    <lineage>
        <taxon>Viruses</taxon>
    </lineage>
</organism>
<keyword evidence="1" id="KW-0804">Transcription</keyword>
<accession>A0A8S5TFI0</accession>
<dbReference type="GO" id="GO:0000428">
    <property type="term" value="C:DNA-directed RNA polymerase complex"/>
    <property type="evidence" value="ECO:0007669"/>
    <property type="project" value="UniProtKB-KW"/>
</dbReference>
<name>A0A8S5TFI0_9VIRU</name>